<organism evidence="1 2">
    <name type="scientific">Lentilactobacillus terminaliae</name>
    <dbReference type="NCBI Taxonomy" id="3003483"/>
    <lineage>
        <taxon>Bacteria</taxon>
        <taxon>Bacillati</taxon>
        <taxon>Bacillota</taxon>
        <taxon>Bacilli</taxon>
        <taxon>Lactobacillales</taxon>
        <taxon>Lactobacillaceae</taxon>
        <taxon>Lentilactobacillus</taxon>
    </lineage>
</organism>
<name>A0ACD5DGM5_9LACO</name>
<gene>
    <name evidence="1" type="ORF">O0236_003125</name>
</gene>
<evidence type="ECO:0000313" key="2">
    <source>
        <dbReference type="Proteomes" id="UP001149860"/>
    </source>
</evidence>
<evidence type="ECO:0000313" key="1">
    <source>
        <dbReference type="EMBL" id="XFD40318.1"/>
    </source>
</evidence>
<dbReference type="Proteomes" id="UP001149860">
    <property type="component" value="Chromosome"/>
</dbReference>
<reference evidence="1" key="1">
    <citation type="submission" date="2024-08" db="EMBL/GenBank/DDBJ databases">
        <title>Lentilactobacillus sp. nov., isolated from tree bark.</title>
        <authorList>
            <person name="Phuengjayaem S."/>
            <person name="Tanasupawat S."/>
        </authorList>
    </citation>
    <scope>NUCLEOTIDE SEQUENCE</scope>
    <source>
        <strain evidence="1">SPB1-3</strain>
    </source>
</reference>
<proteinExistence type="predicted"/>
<dbReference type="EMBL" id="CP168151">
    <property type="protein sequence ID" value="XFD40318.1"/>
    <property type="molecule type" value="Genomic_DNA"/>
</dbReference>
<sequence>MKQALFLVTSIAGLKKPGFISKIEALQSNDYEIAVLLAMTNFDEIYQARKNMQNIRGNINLENIRMTSLFDVFKDDAGVPLKEEEITNESFDGLNAHEMNATQGIIRRYVTDEGDLRAESLFVDDVLTHTIIFDESAQVIQVNNYDHERLFGVEKYRNDEMFESLLLNDNQELLFRFTKTQTTKMVSYLLGNSAVIEAPEELVMNADTGDDTIKTFESNIETPSIKVISYSDFKRYDSINGFYNRLLANMKLTDTEIYLDSVDLVDIAKYMPKQRIFNY</sequence>
<protein>
    <submittedName>
        <fullName evidence="1">Uncharacterized protein</fullName>
    </submittedName>
</protein>
<accession>A0ACD5DGM5</accession>
<keyword evidence="2" id="KW-1185">Reference proteome</keyword>